<dbReference type="InterPro" id="IPR011330">
    <property type="entry name" value="Glyco_hydro/deAcase_b/a-brl"/>
</dbReference>
<feature type="region of interest" description="Disordered" evidence="2">
    <location>
        <begin position="712"/>
        <end position="736"/>
    </location>
</feature>
<feature type="transmembrane region" description="Helical" evidence="3">
    <location>
        <begin position="903"/>
        <end position="924"/>
    </location>
</feature>
<evidence type="ECO:0000259" key="5">
    <source>
        <dbReference type="PROSITE" id="PS50850"/>
    </source>
</evidence>
<feature type="region of interest" description="Disordered" evidence="2">
    <location>
        <begin position="444"/>
        <end position="468"/>
    </location>
</feature>
<feature type="chain" id="PRO_5012153242" description="Chitin deacetylase" evidence="4">
    <location>
        <begin position="20"/>
        <end position="1062"/>
    </location>
</feature>
<proteinExistence type="predicted"/>
<dbReference type="GO" id="GO:0004099">
    <property type="term" value="F:chitin deacetylase activity"/>
    <property type="evidence" value="ECO:0007669"/>
    <property type="project" value="TreeGrafter"/>
</dbReference>
<dbReference type="SUPFAM" id="SSF54106">
    <property type="entry name" value="LysM domain"/>
    <property type="match status" value="1"/>
</dbReference>
<dbReference type="GO" id="GO:0022857">
    <property type="term" value="F:transmembrane transporter activity"/>
    <property type="evidence" value="ECO:0007669"/>
    <property type="project" value="InterPro"/>
</dbReference>
<feature type="compositionally biased region" description="Low complexity" evidence="2">
    <location>
        <begin position="444"/>
        <end position="466"/>
    </location>
</feature>
<evidence type="ECO:0000313" key="8">
    <source>
        <dbReference type="EMBL" id="OZJ01604.1"/>
    </source>
</evidence>
<dbReference type="InterPro" id="IPR036259">
    <property type="entry name" value="MFS_trans_sf"/>
</dbReference>
<dbReference type="InterPro" id="IPR020846">
    <property type="entry name" value="MFS_dom"/>
</dbReference>
<dbReference type="AlphaFoldDB" id="A0A261XTN2"/>
<dbReference type="GO" id="GO:0016020">
    <property type="term" value="C:membrane"/>
    <property type="evidence" value="ECO:0007669"/>
    <property type="project" value="UniProtKB-SubCell"/>
</dbReference>
<dbReference type="InterPro" id="IPR036779">
    <property type="entry name" value="LysM_dom_sf"/>
</dbReference>
<feature type="transmembrane region" description="Helical" evidence="3">
    <location>
        <begin position="741"/>
        <end position="766"/>
    </location>
</feature>
<dbReference type="GO" id="GO:0005975">
    <property type="term" value="P:carbohydrate metabolic process"/>
    <property type="evidence" value="ECO:0007669"/>
    <property type="project" value="InterPro"/>
</dbReference>
<evidence type="ECO:0000256" key="2">
    <source>
        <dbReference type="SAM" id="MobiDB-lite"/>
    </source>
</evidence>
<evidence type="ECO:0008006" key="10">
    <source>
        <dbReference type="Google" id="ProtNLM"/>
    </source>
</evidence>
<dbReference type="Pfam" id="PF01476">
    <property type="entry name" value="LysM"/>
    <property type="match status" value="2"/>
</dbReference>
<dbReference type="PROSITE" id="PS51782">
    <property type="entry name" value="LYSM"/>
    <property type="match status" value="2"/>
</dbReference>
<feature type="transmembrane region" description="Helical" evidence="3">
    <location>
        <begin position="1035"/>
        <end position="1058"/>
    </location>
</feature>
<dbReference type="SUPFAM" id="SSF88713">
    <property type="entry name" value="Glycoside hydrolase/deacetylase"/>
    <property type="match status" value="1"/>
</dbReference>
<gene>
    <name evidence="8" type="ORF">BZG36_05583</name>
</gene>
<dbReference type="Gene3D" id="1.20.1250.20">
    <property type="entry name" value="MFS general substrate transporter like domains"/>
    <property type="match status" value="2"/>
</dbReference>
<dbReference type="SUPFAM" id="SSF103473">
    <property type="entry name" value="MFS general substrate transporter"/>
    <property type="match status" value="1"/>
</dbReference>
<accession>A0A261XTN2</accession>
<evidence type="ECO:0000256" key="3">
    <source>
        <dbReference type="SAM" id="Phobius"/>
    </source>
</evidence>
<dbReference type="Proteomes" id="UP000242875">
    <property type="component" value="Unassembled WGS sequence"/>
</dbReference>
<evidence type="ECO:0000256" key="4">
    <source>
        <dbReference type="SAM" id="SignalP"/>
    </source>
</evidence>
<feature type="domain" description="NodB homology" evidence="6">
    <location>
        <begin position="158"/>
        <end position="356"/>
    </location>
</feature>
<name>A0A261XTN2_9FUNG</name>
<feature type="transmembrane region" description="Helical" evidence="3">
    <location>
        <begin position="1009"/>
        <end position="1029"/>
    </location>
</feature>
<protein>
    <recommendedName>
        <fullName evidence="10">Chitin deacetylase</fullName>
    </recommendedName>
</protein>
<dbReference type="InterPro" id="IPR018392">
    <property type="entry name" value="LysM"/>
</dbReference>
<keyword evidence="3" id="KW-1133">Transmembrane helix</keyword>
<dbReference type="EMBL" id="MVBO01000288">
    <property type="protein sequence ID" value="OZJ01604.1"/>
    <property type="molecule type" value="Genomic_DNA"/>
</dbReference>
<dbReference type="InterPro" id="IPR050248">
    <property type="entry name" value="Polysacc_deacetylase_ArnD"/>
</dbReference>
<dbReference type="InterPro" id="IPR011701">
    <property type="entry name" value="MFS"/>
</dbReference>
<dbReference type="PROSITE" id="PS50850">
    <property type="entry name" value="MFS"/>
    <property type="match status" value="1"/>
</dbReference>
<keyword evidence="9" id="KW-1185">Reference proteome</keyword>
<evidence type="ECO:0000259" key="7">
    <source>
        <dbReference type="PROSITE" id="PS51782"/>
    </source>
</evidence>
<evidence type="ECO:0000256" key="1">
    <source>
        <dbReference type="ARBA" id="ARBA00004141"/>
    </source>
</evidence>
<comment type="caution">
    <text evidence="8">The sequence shown here is derived from an EMBL/GenBank/DDBJ whole genome shotgun (WGS) entry which is preliminary data.</text>
</comment>
<evidence type="ECO:0000259" key="6">
    <source>
        <dbReference type="PROSITE" id="PS51677"/>
    </source>
</evidence>
<keyword evidence="3" id="KW-0812">Transmembrane</keyword>
<feature type="non-terminal residue" evidence="8">
    <location>
        <position position="1062"/>
    </location>
</feature>
<dbReference type="SMART" id="SM00257">
    <property type="entry name" value="LysM"/>
    <property type="match status" value="2"/>
</dbReference>
<keyword evidence="4" id="KW-0732">Signal</keyword>
<organism evidence="8 9">
    <name type="scientific">Bifiguratus adelaidae</name>
    <dbReference type="NCBI Taxonomy" id="1938954"/>
    <lineage>
        <taxon>Eukaryota</taxon>
        <taxon>Fungi</taxon>
        <taxon>Fungi incertae sedis</taxon>
        <taxon>Mucoromycota</taxon>
        <taxon>Mucoromycotina</taxon>
        <taxon>Endogonomycetes</taxon>
        <taxon>Endogonales</taxon>
        <taxon>Endogonales incertae sedis</taxon>
        <taxon>Bifiguratus</taxon>
    </lineage>
</organism>
<dbReference type="PROSITE" id="PS51677">
    <property type="entry name" value="NODB"/>
    <property type="match status" value="1"/>
</dbReference>
<dbReference type="Pfam" id="PF01522">
    <property type="entry name" value="Polysacc_deac_1"/>
    <property type="match status" value="1"/>
</dbReference>
<dbReference type="CDD" id="cd00118">
    <property type="entry name" value="LysM"/>
    <property type="match status" value="1"/>
</dbReference>
<feature type="transmembrane region" description="Helical" evidence="3">
    <location>
        <begin position="871"/>
        <end position="891"/>
    </location>
</feature>
<dbReference type="PANTHER" id="PTHR10587">
    <property type="entry name" value="GLYCOSYL TRANSFERASE-RELATED"/>
    <property type="match status" value="1"/>
</dbReference>
<dbReference type="OrthoDB" id="407355at2759"/>
<dbReference type="PANTHER" id="PTHR10587:SF98">
    <property type="entry name" value="CHITIN DEACETYLASE"/>
    <property type="match status" value="1"/>
</dbReference>
<evidence type="ECO:0000313" key="9">
    <source>
        <dbReference type="Proteomes" id="UP000242875"/>
    </source>
</evidence>
<dbReference type="GO" id="GO:0009272">
    <property type="term" value="P:fungal-type cell wall biogenesis"/>
    <property type="evidence" value="ECO:0007669"/>
    <property type="project" value="UniProtKB-ARBA"/>
</dbReference>
<feature type="domain" description="LysM" evidence="7">
    <location>
        <begin position="529"/>
        <end position="575"/>
    </location>
</feature>
<feature type="domain" description="LysM" evidence="7">
    <location>
        <begin position="395"/>
        <end position="439"/>
    </location>
</feature>
<feature type="domain" description="Major facilitator superfamily (MFS) profile" evidence="5">
    <location>
        <begin position="741"/>
        <end position="1062"/>
    </location>
</feature>
<dbReference type="Gene3D" id="3.10.350.10">
    <property type="entry name" value="LysM domain"/>
    <property type="match status" value="2"/>
</dbReference>
<reference evidence="8 9" key="1">
    <citation type="journal article" date="2017" name="Mycologia">
        <title>Bifiguratus adelaidae, gen. et sp. nov., a new member of Mucoromycotina in endophytic and soil-dwelling habitats.</title>
        <authorList>
            <person name="Torres-Cruz T.J."/>
            <person name="Billingsley Tobias T.L."/>
            <person name="Almatruk M."/>
            <person name="Hesse C."/>
            <person name="Kuske C.R."/>
            <person name="Desiro A."/>
            <person name="Benucci G.M."/>
            <person name="Bonito G."/>
            <person name="Stajich J.E."/>
            <person name="Dunlap C."/>
            <person name="Arnold A.E."/>
            <person name="Porras-Alfaro A."/>
        </authorList>
    </citation>
    <scope>NUCLEOTIDE SEQUENCE [LARGE SCALE GENOMIC DNA]</scope>
    <source>
        <strain evidence="8 9">AZ0501</strain>
    </source>
</reference>
<feature type="transmembrane region" description="Helical" evidence="3">
    <location>
        <begin position="944"/>
        <end position="967"/>
    </location>
</feature>
<dbReference type="Gene3D" id="3.20.20.370">
    <property type="entry name" value="Glycoside hydrolase/deacetylase"/>
    <property type="match status" value="1"/>
</dbReference>
<dbReference type="CDD" id="cd10952">
    <property type="entry name" value="CE4_MrCDA_like"/>
    <property type="match status" value="1"/>
</dbReference>
<feature type="signal peptide" evidence="4">
    <location>
        <begin position="1"/>
        <end position="19"/>
    </location>
</feature>
<keyword evidence="3" id="KW-0472">Membrane</keyword>
<comment type="subcellular location">
    <subcellularLocation>
        <location evidence="1">Membrane</location>
        <topology evidence="1">Multi-pass membrane protein</topology>
    </subcellularLocation>
</comment>
<sequence>MATKAIVLLASVTIAAAQAQYANTDTLANPNPTGSFAPQPSPVFANINTKIASSLHVTAVPTGAVPTGALPTTAPALSGYPTAWVTPPTNSAEVQAAYNAIDWSLVPKAAVHAGNSQTGPSLSGYPASDPYCDWSYSLCNVPKVSYLPPDIYYCPSPDTWGLSYDDGPLNPESANDPSAEPNLYNFLAAYNQKATLFYIGSNVLGFPQAAQRALADGHTICVHTWSHPPMTTKTNLEVVAELYWTLKVIKETLGVTPRCWRPPYGDVDDRVRAIAWQMGMRTIIWDWDSNDWNIEGPDGGSLTAATVDSYFNTWIADAKKYNHGHIVLEHELSSTTVSMAEKWLPSLQQAFKVVPATECFNISNPYWETNFRYPVLGPGTPSGSPSTTPTASNCPTYTVKSGDSPYSIEQAYHITAAQLQAFNPTVNFSVIYPGQVLCVGAPTTTTTSKTTTKATTTSTKATSTPTSGSCPTYTVKSVLCVGAPTTTTTSKTTTKATTTSTKTTTSSTKTSTSALPTSSPYITSYRCAHYSTATSTLNTCAKMESRYGVSASQIAAWNPTLNCSKNLTAGTRVCFSAISVTYKCAHYATATSSLNTCAKMMSKYSVSSTNFALWNPKVNCSKDLPVGELINDSTYYTAAKKVSFDVHKQLKIREQWLFPKSACARSAGCAHRIFVTFDSIETRKPVYLVKDIVDPLSRVYIDHPTMLVVQGQEQDDPSQVESSNKDMPPKSSDGEPPDGGYGWAVVVGVFWVTFVVIGWSSSWGVLQLAFLKAFSGSVTLFQLAWVGSLGAAFIYVAGPVAGPLISKFGVRSVLMIGTFSMVLGVQLTSLVQTLWPLFFTVSLLAGVGSSLLFVTSMSIPARWFTKKQGLALGIAASGGGLGGTVFVEILTKLIDTVGLTWAIRIEGFIFLALLIGSIALIKPYVGGHDDPGGSPWDPSLFKNIHYDFLLLSAFIYAFAYLVPFFYLPSYAEAGGLGTVNGAASVAVYSAANGIGRFALAAMGDHAGNFNMLIISNLLSGFMLLVAWNATQNVGALYTFAIIGGFFSGGYWSVITAVVGQVV</sequence>
<feature type="transmembrane region" description="Helical" evidence="3">
    <location>
        <begin position="804"/>
        <end position="825"/>
    </location>
</feature>
<feature type="transmembrane region" description="Helical" evidence="3">
    <location>
        <begin position="837"/>
        <end position="859"/>
    </location>
</feature>
<feature type="transmembrane region" description="Helical" evidence="3">
    <location>
        <begin position="778"/>
        <end position="798"/>
    </location>
</feature>
<dbReference type="Pfam" id="PF07690">
    <property type="entry name" value="MFS_1"/>
    <property type="match status" value="1"/>
</dbReference>
<dbReference type="InterPro" id="IPR002509">
    <property type="entry name" value="NODB_dom"/>
</dbReference>
<feature type="region of interest" description="Disordered" evidence="2">
    <location>
        <begin position="486"/>
        <end position="511"/>
    </location>
</feature>